<proteinExistence type="predicted"/>
<accession>A0A378LS28</accession>
<sequence length="690" mass="78980">MSLGKIEKSIIDLDSIRQHARYLPTIIFVEDHWDPANISALNVLFPSLAKLGYKRFYEELPQGETLESVYKETTKYIADYTQLSEKMKKMGLDIQNEKDIITFALKSNLPINKVFSAVNNLAQRYRGYLESVQLYSFFKVENIEYKAIDMPNVGEFANIISTLTPLRDSLFTQEYIKSNKPTIGRHGLGHTEGIQKFLLKEFGQEYYDYLKNKFCFIYIYSRPVSDGSQIQEDIRNKKISFPLGLIQVNSNEVTHESLLTLVSNEIQRRTCELSKLKSSFEKETPNINVPSTSYLKLRTPLGFFTSKNSDKKYDSQQDTNRSIELTDSSLSLNVWKKEALKKYLEIGLTEKDLSGYCNTPPFIQIHLDLMRYFIEEKAFTPLNALKEMNELPKSILKHMRKLQELGVRGDYLREFHRLGICFGKAHVLMLEHLIQVRNHSPKDAVKQICGLSISDAKKYCTQIETENTNDTNNNNNNISLDAVIQNKNMMVKLLEQARLNPEKISSLFKNIEFAIQFSAEELSEIALSNEKIAKVILQETLLVNRMNFEGLKNIIKIYPHTADLIIPRANIGGLRLFILASINPEAANAILKTPELWIKFHDRNTALVQLAKMHDETAQFLINNFELSNLLTDNDIIEIATSRPVILVDILSNEKIMGKMSEAGELVLGQMFSLQSKEQPPAGKSSRLLM</sequence>
<keyword evidence="2" id="KW-1185">Reference proteome</keyword>
<dbReference type="AlphaFoldDB" id="A0A378LS28"/>
<dbReference type="RefSeq" id="WP_031565441.1">
    <property type="nucleotide sequence ID" value="NZ_CAAAIS010000003.1"/>
</dbReference>
<organism evidence="1 2">
    <name type="scientific">Legionella wadsworthii</name>
    <dbReference type="NCBI Taxonomy" id="28088"/>
    <lineage>
        <taxon>Bacteria</taxon>
        <taxon>Pseudomonadati</taxon>
        <taxon>Pseudomonadota</taxon>
        <taxon>Gammaproteobacteria</taxon>
        <taxon>Legionellales</taxon>
        <taxon>Legionellaceae</taxon>
        <taxon>Legionella</taxon>
    </lineage>
</organism>
<evidence type="ECO:0000313" key="1">
    <source>
        <dbReference type="EMBL" id="STY29497.1"/>
    </source>
</evidence>
<protein>
    <submittedName>
        <fullName evidence="1">Uncharacterized protein</fullName>
    </submittedName>
</protein>
<reference evidence="1 2" key="1">
    <citation type="submission" date="2018-06" db="EMBL/GenBank/DDBJ databases">
        <authorList>
            <consortium name="Pathogen Informatics"/>
            <person name="Doyle S."/>
        </authorList>
    </citation>
    <scope>NUCLEOTIDE SEQUENCE [LARGE SCALE GENOMIC DNA]</scope>
    <source>
        <strain evidence="1 2">NCTC11532</strain>
    </source>
</reference>
<dbReference type="Proteomes" id="UP000255297">
    <property type="component" value="Unassembled WGS sequence"/>
</dbReference>
<gene>
    <name evidence="1" type="ORF">NCTC11532_01684</name>
</gene>
<evidence type="ECO:0000313" key="2">
    <source>
        <dbReference type="Proteomes" id="UP000255297"/>
    </source>
</evidence>
<name>A0A378LS28_9GAMM</name>
<dbReference type="EMBL" id="UGPB01000001">
    <property type="protein sequence ID" value="STY29497.1"/>
    <property type="molecule type" value="Genomic_DNA"/>
</dbReference>
<dbReference type="OrthoDB" id="10008853at2"/>